<dbReference type="Pfam" id="PF04430">
    <property type="entry name" value="DUF498"/>
    <property type="match status" value="1"/>
</dbReference>
<dbReference type="CDD" id="cd05560">
    <property type="entry name" value="Xcc1710_like"/>
    <property type="match status" value="1"/>
</dbReference>
<name>A0A2S9GX22_9BURK</name>
<comment type="caution">
    <text evidence="1">The sequence shown here is derived from an EMBL/GenBank/DDBJ whole genome shotgun (WGS) entry which is preliminary data.</text>
</comment>
<dbReference type="Gene3D" id="3.40.1230.10">
    <property type="entry name" value="MTH938-like"/>
    <property type="match status" value="1"/>
</dbReference>
<protein>
    <recommendedName>
        <fullName evidence="3">Xcc1710-like domain-containing protein</fullName>
    </recommendedName>
</protein>
<reference evidence="1 2" key="1">
    <citation type="submission" date="2018-02" db="EMBL/GenBank/DDBJ databases">
        <title>Solimicrobium silvestre gen. nov., sp. nov., isolated from alpine forest soil.</title>
        <authorList>
            <person name="Margesin R."/>
            <person name="Albuquerque L."/>
            <person name="Zhang D.-C."/>
            <person name="Froufe H.J.C."/>
            <person name="Severino R."/>
            <person name="Roxo I."/>
            <person name="Egas C."/>
            <person name="Da Costa M.S."/>
        </authorList>
    </citation>
    <scope>NUCLEOTIDE SEQUENCE [LARGE SCALE GENOMIC DNA]</scope>
    <source>
        <strain evidence="1 2">S20-91</strain>
    </source>
</reference>
<proteinExistence type="predicted"/>
<dbReference type="PANTHER" id="PTHR21192">
    <property type="entry name" value="NUCLEAR PROTEIN E3-3"/>
    <property type="match status" value="1"/>
</dbReference>
<dbReference type="AlphaFoldDB" id="A0A2S9GX22"/>
<accession>A0A2S9GX22</accession>
<dbReference type="SUPFAM" id="SSF64076">
    <property type="entry name" value="MTH938-like"/>
    <property type="match status" value="1"/>
</dbReference>
<dbReference type="Proteomes" id="UP000237839">
    <property type="component" value="Unassembled WGS sequence"/>
</dbReference>
<evidence type="ECO:0000313" key="2">
    <source>
        <dbReference type="Proteomes" id="UP000237839"/>
    </source>
</evidence>
<dbReference type="PANTHER" id="PTHR21192:SF2">
    <property type="entry name" value="NADH DEHYDROGENASE [UBIQUINONE] 1 ALPHA SUBCOMPLEX ASSEMBLY FACTOR 3"/>
    <property type="match status" value="1"/>
</dbReference>
<evidence type="ECO:0000313" key="1">
    <source>
        <dbReference type="EMBL" id="PRC92262.1"/>
    </source>
</evidence>
<gene>
    <name evidence="1" type="ORF">S2091_2921</name>
</gene>
<sequence length="146" mass="16296">MRFSLTSALIPPCKPEMKLHNTQNQQYQTVTAYDDHSVEINAITFKHSLLVLPELPPITWPVSNFAALTEEHFQTIAALRPDVVILGTGIKQRFAHPKLTACLINQRIGVESMDSQAACRTYNILMTEGRKVALALIIEAKEENPA</sequence>
<dbReference type="InterPro" id="IPR007523">
    <property type="entry name" value="NDUFAF3/AAMDC"/>
</dbReference>
<organism evidence="1 2">
    <name type="scientific">Solimicrobium silvestre</name>
    <dbReference type="NCBI Taxonomy" id="2099400"/>
    <lineage>
        <taxon>Bacteria</taxon>
        <taxon>Pseudomonadati</taxon>
        <taxon>Pseudomonadota</taxon>
        <taxon>Betaproteobacteria</taxon>
        <taxon>Burkholderiales</taxon>
        <taxon>Oxalobacteraceae</taxon>
        <taxon>Solimicrobium</taxon>
    </lineage>
</organism>
<evidence type="ECO:0008006" key="3">
    <source>
        <dbReference type="Google" id="ProtNLM"/>
    </source>
</evidence>
<keyword evidence="2" id="KW-1185">Reference proteome</keyword>
<dbReference type="InterPro" id="IPR036748">
    <property type="entry name" value="MTH938-like_sf"/>
</dbReference>
<dbReference type="EMBL" id="PUGF01000014">
    <property type="protein sequence ID" value="PRC92262.1"/>
    <property type="molecule type" value="Genomic_DNA"/>
</dbReference>